<dbReference type="PANTHER" id="PTHR43483">
    <property type="entry name" value="MEMBRANE TRANSPORTER PROTEIN HI_0806-RELATED"/>
    <property type="match status" value="1"/>
</dbReference>
<comment type="caution">
    <text evidence="8">The sequence shown here is derived from an EMBL/GenBank/DDBJ whole genome shotgun (WGS) entry which is preliminary data.</text>
</comment>
<dbReference type="GO" id="GO:0005886">
    <property type="term" value="C:plasma membrane"/>
    <property type="evidence" value="ECO:0007669"/>
    <property type="project" value="UniProtKB-SubCell"/>
</dbReference>
<gene>
    <name evidence="9" type="ORF">CGU03_06180</name>
    <name evidence="7" type="ORF">DP83_08735</name>
    <name evidence="8" type="ORF">XV92_01435</name>
</gene>
<evidence type="ECO:0000256" key="2">
    <source>
        <dbReference type="ARBA" id="ARBA00009142"/>
    </source>
</evidence>
<evidence type="ECO:0000313" key="11">
    <source>
        <dbReference type="Proteomes" id="UP000050491"/>
    </source>
</evidence>
<feature type="transmembrane region" description="Helical" evidence="6">
    <location>
        <begin position="214"/>
        <end position="234"/>
    </location>
</feature>
<protein>
    <recommendedName>
        <fullName evidence="6">Probable membrane transporter protein</fullName>
    </recommendedName>
</protein>
<evidence type="ECO:0000313" key="8">
    <source>
        <dbReference type="EMBL" id="KQB03901.1"/>
    </source>
</evidence>
<dbReference type="AlphaFoldDB" id="A0A067BKN2"/>
<evidence type="ECO:0000256" key="5">
    <source>
        <dbReference type="ARBA" id="ARBA00023136"/>
    </source>
</evidence>
<dbReference type="PANTHER" id="PTHR43483:SF3">
    <property type="entry name" value="MEMBRANE TRANSPORTER PROTEIN HI_0806-RELATED"/>
    <property type="match status" value="1"/>
</dbReference>
<sequence>MNIELLALLLLLGAVVGVLAGLLGIGGGLVVVPALLFLLPYAGISSDIVMQLALATSLATIILTSGSSALNHLKLGNVDLFVVKWLMPGVVVGGFFGSVVAEWIPSQYLPKVFGVIVFFLSVQMFRSIRMQHHYPMPNALITTLCGTGIGVVSSLAGIGGGSLSVPFLNRHGIEMKKAVGSSSVCGFAIAISGMIGFILHGYQVDNLPQYSIGYVYIPALLAIASTSILTTRIGAKLATQMPTARLKRFFAVFLMCVAATMLFQ</sequence>
<feature type="transmembrane region" description="Helical" evidence="6">
    <location>
        <begin position="140"/>
        <end position="167"/>
    </location>
</feature>
<dbReference type="EMBL" id="NMSH01000006">
    <property type="protein sequence ID" value="PAR21831.1"/>
    <property type="molecule type" value="Genomic_DNA"/>
</dbReference>
<dbReference type="Proteomes" id="UP000027331">
    <property type="component" value="Unassembled WGS sequence"/>
</dbReference>
<evidence type="ECO:0000256" key="3">
    <source>
        <dbReference type="ARBA" id="ARBA00022692"/>
    </source>
</evidence>
<keyword evidence="10" id="KW-1185">Reference proteome</keyword>
<evidence type="ECO:0000313" key="12">
    <source>
        <dbReference type="Proteomes" id="UP000216173"/>
    </source>
</evidence>
<evidence type="ECO:0000256" key="6">
    <source>
        <dbReference type="RuleBase" id="RU363041"/>
    </source>
</evidence>
<evidence type="ECO:0000313" key="10">
    <source>
        <dbReference type="Proteomes" id="UP000027331"/>
    </source>
</evidence>
<reference evidence="7 10" key="1">
    <citation type="submission" date="2014-04" db="EMBL/GenBank/DDBJ databases">
        <title>Vibrio metecus sp. nov., a close relative of Vibrio cholerae isolated from coastal brackish ponds and clinical specimens.</title>
        <authorList>
            <person name="Kirchberger P.C."/>
            <person name="Turnsek M."/>
            <person name="Hunt D.E."/>
            <person name="Haley B.J."/>
            <person name="Colwell R."/>
            <person name="Polz M.F."/>
            <person name="Tarr C.L."/>
            <person name="Boucher Y."/>
        </authorList>
    </citation>
    <scope>NUCLEOTIDE SEQUENCE [LARGE SCALE GENOMIC DNA]</scope>
    <source>
        <strain evidence="7">OP3H</strain>
        <strain evidence="10">PPCK-2014</strain>
    </source>
</reference>
<dbReference type="Pfam" id="PF01925">
    <property type="entry name" value="TauE"/>
    <property type="match status" value="1"/>
</dbReference>
<evidence type="ECO:0000313" key="9">
    <source>
        <dbReference type="EMBL" id="PAR21831.1"/>
    </source>
</evidence>
<comment type="similarity">
    <text evidence="2 6">Belongs to the 4-toluene sulfonate uptake permease (TSUP) (TC 2.A.102) family.</text>
</comment>
<keyword evidence="5 6" id="KW-0472">Membrane</keyword>
<reference evidence="9" key="3">
    <citation type="submission" date="2017-07" db="EMBL/GenBank/DDBJ databases">
        <authorList>
            <person name="Sun Z.S."/>
            <person name="Albrecht U."/>
            <person name="Echele G."/>
            <person name="Lee C.C."/>
        </authorList>
    </citation>
    <scope>NUCLEOTIDE SEQUENCE [LARGE SCALE GENOMIC DNA]</scope>
    <source>
        <strain evidence="9">OYP9E10</strain>
    </source>
</reference>
<dbReference type="PATRIC" id="fig|1481663.10.peg.2561"/>
<dbReference type="Proteomes" id="UP000050491">
    <property type="component" value="Unassembled WGS sequence"/>
</dbReference>
<organism evidence="8 11">
    <name type="scientific">Vibrio metoecus</name>
    <dbReference type="NCBI Taxonomy" id="1481663"/>
    <lineage>
        <taxon>Bacteria</taxon>
        <taxon>Pseudomonadati</taxon>
        <taxon>Pseudomonadota</taxon>
        <taxon>Gammaproteobacteria</taxon>
        <taxon>Vibrionales</taxon>
        <taxon>Vibrionaceae</taxon>
        <taxon>Vibrio</taxon>
    </lineage>
</organism>
<dbReference type="OrthoDB" id="457670at2"/>
<feature type="transmembrane region" description="Helical" evidence="6">
    <location>
        <begin position="246"/>
        <end position="263"/>
    </location>
</feature>
<comment type="subcellular location">
    <subcellularLocation>
        <location evidence="6">Cell membrane</location>
        <topology evidence="6">Multi-pass membrane protein</topology>
    </subcellularLocation>
    <subcellularLocation>
        <location evidence="1">Membrane</location>
        <topology evidence="1">Multi-pass membrane protein</topology>
    </subcellularLocation>
</comment>
<accession>A0A067BKN2</accession>
<keyword evidence="6" id="KW-1003">Cell membrane</keyword>
<feature type="transmembrane region" description="Helical" evidence="6">
    <location>
        <begin position="82"/>
        <end position="101"/>
    </location>
</feature>
<dbReference type="GeneID" id="94014554"/>
<dbReference type="Proteomes" id="UP000216173">
    <property type="component" value="Unassembled WGS sequence"/>
</dbReference>
<reference evidence="8 11" key="2">
    <citation type="journal article" date="2015" name="Genome Biol. Evol.">
        <title>The Dynamics of Genetic Interactions between Vibrio metoecus and Vibrio cholerae, Two Close Relatives Co-Occurring in the Environment.</title>
        <authorList>
            <person name="Orata F.D."/>
            <person name="Kirchberger P.C."/>
            <person name="Meheust R."/>
            <person name="Barlow E.J."/>
            <person name="Tarr C.L."/>
            <person name="Boucher Y."/>
        </authorList>
    </citation>
    <scope>NUCLEOTIDE SEQUENCE [LARGE SCALE GENOMIC DNA]</scope>
    <source>
        <strain evidence="8 11">YB5B04</strain>
    </source>
</reference>
<keyword evidence="4 6" id="KW-1133">Transmembrane helix</keyword>
<feature type="transmembrane region" description="Helical" evidence="6">
    <location>
        <begin position="51"/>
        <end position="70"/>
    </location>
</feature>
<evidence type="ECO:0000313" key="7">
    <source>
        <dbReference type="EMBL" id="KDO15307.1"/>
    </source>
</evidence>
<dbReference type="InterPro" id="IPR002781">
    <property type="entry name" value="TM_pro_TauE-like"/>
</dbReference>
<feature type="transmembrane region" description="Helical" evidence="6">
    <location>
        <begin position="6"/>
        <end position="39"/>
    </location>
</feature>
<dbReference type="RefSeq" id="WP_001019429.1">
    <property type="nucleotide sequence ID" value="NZ_ACZT01000024.1"/>
</dbReference>
<feature type="transmembrane region" description="Helical" evidence="6">
    <location>
        <begin position="179"/>
        <end position="202"/>
    </location>
</feature>
<keyword evidence="3 6" id="KW-0812">Transmembrane</keyword>
<dbReference type="EMBL" id="JJMN01000017">
    <property type="protein sequence ID" value="KDO15307.1"/>
    <property type="molecule type" value="Genomic_DNA"/>
</dbReference>
<evidence type="ECO:0000256" key="4">
    <source>
        <dbReference type="ARBA" id="ARBA00022989"/>
    </source>
</evidence>
<proteinExistence type="inferred from homology"/>
<name>A0A067BKN2_VIBMT</name>
<evidence type="ECO:0000256" key="1">
    <source>
        <dbReference type="ARBA" id="ARBA00004141"/>
    </source>
</evidence>
<reference evidence="12" key="4">
    <citation type="submission" date="2017-07" db="EMBL/GenBank/DDBJ databases">
        <authorList>
            <person name="Boucher Y."/>
            <person name="Orata F.D."/>
        </authorList>
    </citation>
    <scope>NUCLEOTIDE SEQUENCE [LARGE SCALE GENOMIC DNA]</scope>
    <source>
        <strain evidence="12">OYP9E10</strain>
    </source>
</reference>
<dbReference type="EMBL" id="LBGP01000004">
    <property type="protein sequence ID" value="KQB03901.1"/>
    <property type="molecule type" value="Genomic_DNA"/>
</dbReference>